<evidence type="ECO:0000313" key="1">
    <source>
        <dbReference type="EMBL" id="MBJ7266036.1"/>
    </source>
</evidence>
<organism evidence="2 3">
    <name type="scientific">Idiomarina abyssalis</name>
    <dbReference type="NCBI Taxonomy" id="86102"/>
    <lineage>
        <taxon>Bacteria</taxon>
        <taxon>Pseudomonadati</taxon>
        <taxon>Pseudomonadota</taxon>
        <taxon>Gammaproteobacteria</taxon>
        <taxon>Alteromonadales</taxon>
        <taxon>Idiomarinaceae</taxon>
        <taxon>Idiomarina</taxon>
    </lineage>
</organism>
<keyword evidence="4" id="KW-1185">Reference proteome</keyword>
<evidence type="ECO:0000313" key="3">
    <source>
        <dbReference type="Proteomes" id="UP000621390"/>
    </source>
</evidence>
<reference evidence="2 4" key="1">
    <citation type="submission" date="2020-09" db="EMBL/GenBank/DDBJ databases">
        <title>Draft Genomes of Bacterial Isolates from North Pond Shallow Sediments.</title>
        <authorList>
            <person name="Kiel Reese B."/>
            <person name="Mullis M."/>
            <person name="Weisend R.E."/>
        </authorList>
    </citation>
    <scope>NUCLEOTIDE SEQUENCE</scope>
    <source>
        <strain evidence="2">KJE-2</strain>
        <strain evidence="1 4">KJE-3</strain>
    </source>
</reference>
<comment type="caution">
    <text evidence="2">The sequence shown here is derived from an EMBL/GenBank/DDBJ whole genome shotgun (WGS) entry which is preliminary data.</text>
</comment>
<dbReference type="AlphaFoldDB" id="A0A8I1KGS2"/>
<gene>
    <name evidence="1" type="ORF">JHC10_03655</name>
    <name evidence="2" type="ORF">JHC11_08225</name>
</gene>
<dbReference type="InterPro" id="IPR005619">
    <property type="entry name" value="Uncharacterised_YajG"/>
</dbReference>
<dbReference type="EMBL" id="JAEMOS010000010">
    <property type="protein sequence ID" value="MBJ7266036.1"/>
    <property type="molecule type" value="Genomic_DNA"/>
</dbReference>
<dbReference type="EMBL" id="JAEMOP010000002">
    <property type="protein sequence ID" value="MBJ7315978.1"/>
    <property type="molecule type" value="Genomic_DNA"/>
</dbReference>
<dbReference type="Pfam" id="PF03923">
    <property type="entry name" value="Lipoprotein_16"/>
    <property type="match status" value="1"/>
</dbReference>
<accession>A0A8I1KGS2</accession>
<dbReference type="PROSITE" id="PS51257">
    <property type="entry name" value="PROKAR_LIPOPROTEIN"/>
    <property type="match status" value="1"/>
</dbReference>
<name>A0A8I1KGS2_9GAMM</name>
<protein>
    <recommendedName>
        <fullName evidence="5">Lipoprotein</fullName>
    </recommendedName>
</protein>
<proteinExistence type="predicted"/>
<sequence length="181" mass="20420">MFRIILTATFALFISACQSQPDPLIISADAVTNSLNTKVNQLKVEDKRSYSYLYRHKKEEDKAEFAPAQRPLTAIVEEALQPVTGSSSNNGLTWYVTIEKALVDATLHTIKYELEHSVTIRVEAMRANRRYSNFYSGTYSSTGGLKPAQATIERQFKQLLNSVLSDIANDPKLRLPEQEDF</sequence>
<evidence type="ECO:0000313" key="4">
    <source>
        <dbReference type="Proteomes" id="UP000655994"/>
    </source>
</evidence>
<evidence type="ECO:0008006" key="5">
    <source>
        <dbReference type="Google" id="ProtNLM"/>
    </source>
</evidence>
<dbReference type="Proteomes" id="UP000621390">
    <property type="component" value="Unassembled WGS sequence"/>
</dbReference>
<dbReference type="Proteomes" id="UP000655994">
    <property type="component" value="Unassembled WGS sequence"/>
</dbReference>
<dbReference type="RefSeq" id="WP_199493864.1">
    <property type="nucleotide sequence ID" value="NZ_DFMD01000030.1"/>
</dbReference>
<evidence type="ECO:0000313" key="2">
    <source>
        <dbReference type="EMBL" id="MBJ7315978.1"/>
    </source>
</evidence>